<evidence type="ECO:0000313" key="4">
    <source>
        <dbReference type="EMBL" id="SLN35829.1"/>
    </source>
</evidence>
<keyword evidence="2" id="KW-0067">ATP-binding</keyword>
<dbReference type="SUPFAM" id="SSF140931">
    <property type="entry name" value="Fic-like"/>
    <property type="match status" value="1"/>
</dbReference>
<dbReference type="RefSeq" id="WP_085822355.1">
    <property type="nucleotide sequence ID" value="NZ_FWFP01000004.1"/>
</dbReference>
<keyword evidence="4" id="KW-0808">Transferase</keyword>
<evidence type="ECO:0000259" key="3">
    <source>
        <dbReference type="PROSITE" id="PS51459"/>
    </source>
</evidence>
<organism evidence="4 5">
    <name type="scientific">Ruegeria meonggei</name>
    <dbReference type="NCBI Taxonomy" id="1446476"/>
    <lineage>
        <taxon>Bacteria</taxon>
        <taxon>Pseudomonadati</taxon>
        <taxon>Pseudomonadota</taxon>
        <taxon>Alphaproteobacteria</taxon>
        <taxon>Rhodobacterales</taxon>
        <taxon>Roseobacteraceae</taxon>
        <taxon>Ruegeria</taxon>
    </lineage>
</organism>
<dbReference type="EMBL" id="FWFP01000004">
    <property type="protein sequence ID" value="SLN35829.1"/>
    <property type="molecule type" value="Genomic_DNA"/>
</dbReference>
<dbReference type="PROSITE" id="PS51459">
    <property type="entry name" value="FIDO"/>
    <property type="match status" value="1"/>
</dbReference>
<dbReference type="EC" id="2.7.7.-" evidence="4"/>
<reference evidence="5" key="1">
    <citation type="submission" date="2017-03" db="EMBL/GenBank/DDBJ databases">
        <authorList>
            <person name="Rodrigo-Torres L."/>
            <person name="Arahal R.D."/>
            <person name="Lucena T."/>
        </authorList>
    </citation>
    <scope>NUCLEOTIDE SEQUENCE [LARGE SCALE GENOMIC DNA]</scope>
    <source>
        <strain evidence="5">CECT 8411</strain>
    </source>
</reference>
<feature type="domain" description="Fido" evidence="3">
    <location>
        <begin position="111"/>
        <end position="262"/>
    </location>
</feature>
<dbReference type="InterPro" id="IPR040198">
    <property type="entry name" value="Fido_containing"/>
</dbReference>
<dbReference type="GO" id="GO:0016779">
    <property type="term" value="F:nucleotidyltransferase activity"/>
    <property type="evidence" value="ECO:0007669"/>
    <property type="project" value="UniProtKB-KW"/>
</dbReference>
<gene>
    <name evidence="4" type="ORF">RUM8411_01524</name>
</gene>
<dbReference type="Pfam" id="PF02661">
    <property type="entry name" value="Fic"/>
    <property type="match status" value="1"/>
</dbReference>
<feature type="active site" evidence="1">
    <location>
        <position position="197"/>
    </location>
</feature>
<evidence type="ECO:0000256" key="2">
    <source>
        <dbReference type="PIRSR" id="PIRSR640198-2"/>
    </source>
</evidence>
<evidence type="ECO:0000313" key="5">
    <source>
        <dbReference type="Proteomes" id="UP000193778"/>
    </source>
</evidence>
<keyword evidence="2" id="KW-0547">Nucleotide-binding</keyword>
<feature type="binding site" evidence="2">
    <location>
        <begin position="201"/>
        <end position="208"/>
    </location>
    <ligand>
        <name>ATP</name>
        <dbReference type="ChEBI" id="CHEBI:30616"/>
    </ligand>
</feature>
<dbReference type="PANTHER" id="PTHR13504">
    <property type="entry name" value="FIDO DOMAIN-CONTAINING PROTEIN DDB_G0283145"/>
    <property type="match status" value="1"/>
</dbReference>
<keyword evidence="4" id="KW-0548">Nucleotidyltransferase</keyword>
<dbReference type="Proteomes" id="UP000193778">
    <property type="component" value="Unassembled WGS sequence"/>
</dbReference>
<dbReference type="InterPro" id="IPR025230">
    <property type="entry name" value="DUF4172"/>
</dbReference>
<sequence length="360" mass="40259">MPPIWKSQHWPNFGYDHERVEPFLASSSQLIGEITGLVDGLPDSDREEFHLAQIAQEVMSSFGIEGVPLDASEIEASIVASLKHRNQHAITRRSDAVAALMSAARSTPGPLTADTLFEWHRLLFFGIEVEDVGQWRRFDLEIVRSAVAGSNDVLYKAPPPDRLGQDMSVFLKWLAQDQGVSPPIKAALAHLWFESIHPFSDGNGRIGRALIEFVFAQSGALSFSLSRQIERDKKAYYHALQAGRQQGRGVIDATEFVIWFLQALGNAARFAREEAQFILRRNRFFLRFAAQLNTRQEQVLRRLFKQGPSRVELGISAKIYRKISGTSAATATRDLLALEAAGALKRSEAGGRSTVYWMSY</sequence>
<dbReference type="Gene3D" id="1.10.3290.10">
    <property type="entry name" value="Fido-like domain"/>
    <property type="match status" value="1"/>
</dbReference>
<dbReference type="AlphaFoldDB" id="A0A1X6YYX2"/>
<dbReference type="OrthoDB" id="9813719at2"/>
<proteinExistence type="predicted"/>
<name>A0A1X6YYX2_9RHOB</name>
<accession>A0A1X6YYX2</accession>
<keyword evidence="5" id="KW-1185">Reference proteome</keyword>
<protein>
    <submittedName>
        <fullName evidence="4">Adenosine monophosphate-protein transferase SoFic</fullName>
        <ecNumber evidence="4">2.7.7.-</ecNumber>
    </submittedName>
</protein>
<dbReference type="Pfam" id="PF13776">
    <property type="entry name" value="DUF4172"/>
    <property type="match status" value="1"/>
</dbReference>
<dbReference type="GO" id="GO:0005524">
    <property type="term" value="F:ATP binding"/>
    <property type="evidence" value="ECO:0007669"/>
    <property type="project" value="UniProtKB-KW"/>
</dbReference>
<evidence type="ECO:0000256" key="1">
    <source>
        <dbReference type="PIRSR" id="PIRSR640198-1"/>
    </source>
</evidence>
<feature type="binding site" evidence="2">
    <location>
        <begin position="236"/>
        <end position="237"/>
    </location>
    <ligand>
        <name>ATP</name>
        <dbReference type="ChEBI" id="CHEBI:30616"/>
    </ligand>
</feature>
<dbReference type="InterPro" id="IPR003812">
    <property type="entry name" value="Fido"/>
</dbReference>
<dbReference type="InterPro" id="IPR036597">
    <property type="entry name" value="Fido-like_dom_sf"/>
</dbReference>
<dbReference type="PANTHER" id="PTHR13504:SF33">
    <property type="entry name" value="FIC FAMILY PROTEIN"/>
    <property type="match status" value="1"/>
</dbReference>